<dbReference type="Gene3D" id="3.40.50.12780">
    <property type="entry name" value="N-terminal domain of ligase-like"/>
    <property type="match status" value="1"/>
</dbReference>
<dbReference type="InterPro" id="IPR013154">
    <property type="entry name" value="ADH-like_N"/>
</dbReference>
<dbReference type="InterPro" id="IPR018201">
    <property type="entry name" value="Ketoacyl_synth_AS"/>
</dbReference>
<dbReference type="Gene3D" id="3.30.559.30">
    <property type="entry name" value="Nonribosomal peptide synthetase, condensation domain"/>
    <property type="match status" value="1"/>
</dbReference>
<evidence type="ECO:0000259" key="18">
    <source>
        <dbReference type="PROSITE" id="PS52019"/>
    </source>
</evidence>
<dbReference type="InterPro" id="IPR020843">
    <property type="entry name" value="ER"/>
</dbReference>
<proteinExistence type="inferred from homology"/>
<keyword evidence="5" id="KW-0489">Methyltransferase</keyword>
<dbReference type="Pfam" id="PF00668">
    <property type="entry name" value="Condensation"/>
    <property type="match status" value="1"/>
</dbReference>
<keyword evidence="4" id="KW-0436">Ligase</keyword>
<dbReference type="Gene3D" id="3.40.47.10">
    <property type="match status" value="1"/>
</dbReference>
<dbReference type="Pfam" id="PF00550">
    <property type="entry name" value="PP-binding"/>
    <property type="match status" value="2"/>
</dbReference>
<keyword evidence="20" id="KW-1185">Reference proteome</keyword>
<dbReference type="Gene3D" id="3.30.559.10">
    <property type="entry name" value="Chloramphenicol acetyltransferase-like domain"/>
    <property type="match status" value="1"/>
</dbReference>
<dbReference type="PROSITE" id="PS00012">
    <property type="entry name" value="PHOSPHOPANTETHEINE"/>
    <property type="match status" value="1"/>
</dbReference>
<feature type="domain" description="Carrier" evidence="16">
    <location>
        <begin position="2736"/>
        <end position="2818"/>
    </location>
</feature>
<dbReference type="InterPro" id="IPR020845">
    <property type="entry name" value="AMP-binding_CS"/>
</dbReference>
<dbReference type="InterPro" id="IPR049551">
    <property type="entry name" value="PKS_DH_C"/>
</dbReference>
<dbReference type="Pfam" id="PF14765">
    <property type="entry name" value="PS-DH"/>
    <property type="match status" value="1"/>
</dbReference>
<dbReference type="InterPro" id="IPR020806">
    <property type="entry name" value="PKS_PP-bd"/>
</dbReference>
<evidence type="ECO:0000256" key="9">
    <source>
        <dbReference type="ARBA" id="ARBA00022857"/>
    </source>
</evidence>
<dbReference type="Pfam" id="PF00698">
    <property type="entry name" value="Acyl_transf_1"/>
    <property type="match status" value="1"/>
</dbReference>
<evidence type="ECO:0000256" key="13">
    <source>
        <dbReference type="ARBA" id="ARBA00029443"/>
    </source>
</evidence>
<evidence type="ECO:0000256" key="5">
    <source>
        <dbReference type="ARBA" id="ARBA00022603"/>
    </source>
</evidence>
<dbReference type="SUPFAM" id="SSF55048">
    <property type="entry name" value="Probable ACP-binding domain of malonyl-CoA ACP transacylase"/>
    <property type="match status" value="1"/>
</dbReference>
<evidence type="ECO:0000256" key="6">
    <source>
        <dbReference type="ARBA" id="ARBA00022679"/>
    </source>
</evidence>
<feature type="domain" description="PKS/mFAS DH" evidence="18">
    <location>
        <begin position="1289"/>
        <end position="1589"/>
    </location>
</feature>
<evidence type="ECO:0000256" key="15">
    <source>
        <dbReference type="SAM" id="MobiDB-lite"/>
    </source>
</evidence>
<reference evidence="19 20" key="1">
    <citation type="submission" date="2018-02" db="EMBL/GenBank/DDBJ databases">
        <title>The genomes of Aspergillus section Nigri reveals drivers in fungal speciation.</title>
        <authorList>
            <consortium name="DOE Joint Genome Institute"/>
            <person name="Vesth T.C."/>
            <person name="Nybo J."/>
            <person name="Theobald S."/>
            <person name="Brandl J."/>
            <person name="Frisvad J.C."/>
            <person name="Nielsen K.F."/>
            <person name="Lyhne E.K."/>
            <person name="Kogle M.E."/>
            <person name="Kuo A."/>
            <person name="Riley R."/>
            <person name="Clum A."/>
            <person name="Nolan M."/>
            <person name="Lipzen A."/>
            <person name="Salamov A."/>
            <person name="Henrissat B."/>
            <person name="Wiebenga A."/>
            <person name="De vries R.P."/>
            <person name="Grigoriev I.V."/>
            <person name="Mortensen U.H."/>
            <person name="Andersen M.R."/>
            <person name="Baker S.E."/>
        </authorList>
    </citation>
    <scope>NUCLEOTIDE SEQUENCE [LARGE SCALE GENOMIC DNA]</scope>
    <source>
        <strain evidence="19 20">CBS 121057</strain>
    </source>
</reference>
<dbReference type="InterPro" id="IPR042104">
    <property type="entry name" value="PKS_dehydratase_sf"/>
</dbReference>
<dbReference type="InterPro" id="IPR049900">
    <property type="entry name" value="PKS_mFAS_DH"/>
</dbReference>
<dbReference type="SUPFAM" id="SSF47336">
    <property type="entry name" value="ACP-like"/>
    <property type="match status" value="2"/>
</dbReference>
<keyword evidence="9" id="KW-0521">NADP</keyword>
<dbReference type="CDD" id="cd00833">
    <property type="entry name" value="PKS"/>
    <property type="match status" value="1"/>
</dbReference>
<dbReference type="Pfam" id="PF00501">
    <property type="entry name" value="AMP-binding"/>
    <property type="match status" value="1"/>
</dbReference>
<dbReference type="Proteomes" id="UP000248423">
    <property type="component" value="Unassembled WGS sequence"/>
</dbReference>
<dbReference type="InterPro" id="IPR047122">
    <property type="entry name" value="Trans-enoyl_RdTase-like"/>
</dbReference>
<feature type="active site" description="Proton acceptor; for dehydratase activity" evidence="14">
    <location>
        <position position="1321"/>
    </location>
</feature>
<dbReference type="EMBL" id="KZ826335">
    <property type="protein sequence ID" value="PYI08366.1"/>
    <property type="molecule type" value="Genomic_DNA"/>
</dbReference>
<dbReference type="Gene3D" id="3.40.50.720">
    <property type="entry name" value="NAD(P)-binding Rossmann-like Domain"/>
    <property type="match status" value="3"/>
</dbReference>
<dbReference type="InterPro" id="IPR011032">
    <property type="entry name" value="GroES-like_sf"/>
</dbReference>
<evidence type="ECO:0000313" key="19">
    <source>
        <dbReference type="EMBL" id="PYI08366.1"/>
    </source>
</evidence>
<dbReference type="SMART" id="SM00829">
    <property type="entry name" value="PKS_ER"/>
    <property type="match status" value="1"/>
</dbReference>
<dbReference type="Pfam" id="PF21089">
    <property type="entry name" value="PKS_DH_N"/>
    <property type="match status" value="1"/>
</dbReference>
<dbReference type="InterPro" id="IPR014043">
    <property type="entry name" value="Acyl_transferase_dom"/>
</dbReference>
<dbReference type="Gene3D" id="3.40.366.10">
    <property type="entry name" value="Malonyl-Coenzyme A Acyl Carrier Protein, domain 2"/>
    <property type="match status" value="1"/>
</dbReference>
<dbReference type="InterPro" id="IPR016039">
    <property type="entry name" value="Thiolase-like"/>
</dbReference>
<dbReference type="InterPro" id="IPR036736">
    <property type="entry name" value="ACP-like_sf"/>
</dbReference>
<dbReference type="OrthoDB" id="329835at2759"/>
<dbReference type="InterPro" id="IPR042099">
    <property type="entry name" value="ANL_N_sf"/>
</dbReference>
<dbReference type="InterPro" id="IPR013120">
    <property type="entry name" value="FAR_NAD-bd"/>
</dbReference>
<dbReference type="InterPro" id="IPR001227">
    <property type="entry name" value="Ac_transferase_dom_sf"/>
</dbReference>
<keyword evidence="12" id="KW-0012">Acyltransferase</keyword>
<dbReference type="Pfam" id="PF08240">
    <property type="entry name" value="ADH_N"/>
    <property type="match status" value="1"/>
</dbReference>
<dbReference type="InterPro" id="IPR013217">
    <property type="entry name" value="Methyltransf_12"/>
</dbReference>
<dbReference type="Pfam" id="PF08659">
    <property type="entry name" value="KR"/>
    <property type="match status" value="1"/>
</dbReference>
<keyword evidence="2" id="KW-0596">Phosphopantetheine</keyword>
<dbReference type="Gene3D" id="3.30.300.30">
    <property type="match status" value="1"/>
</dbReference>
<dbReference type="Gene3D" id="3.40.50.150">
    <property type="entry name" value="Vaccinia Virus protein VP39"/>
    <property type="match status" value="1"/>
</dbReference>
<dbReference type="InterPro" id="IPR020841">
    <property type="entry name" value="PKS_Beta-ketoAc_synthase_dom"/>
</dbReference>
<dbReference type="SMART" id="SM00825">
    <property type="entry name" value="PKS_KS"/>
    <property type="match status" value="1"/>
</dbReference>
<dbReference type="InterPro" id="IPR010071">
    <property type="entry name" value="AA_adenyl_dom"/>
</dbReference>
<evidence type="ECO:0000256" key="8">
    <source>
        <dbReference type="ARBA" id="ARBA00022741"/>
    </source>
</evidence>
<dbReference type="InterPro" id="IPR014030">
    <property type="entry name" value="Ketoacyl_synth_N"/>
</dbReference>
<dbReference type="SMART" id="SM00822">
    <property type="entry name" value="PKS_KR"/>
    <property type="match status" value="1"/>
</dbReference>
<keyword evidence="7" id="KW-0677">Repeat</keyword>
<dbReference type="PROSITE" id="PS00606">
    <property type="entry name" value="KS3_1"/>
    <property type="match status" value="1"/>
</dbReference>
<dbReference type="Pfam" id="PF02801">
    <property type="entry name" value="Ketoacyl-synt_C"/>
    <property type="match status" value="1"/>
</dbReference>
<feature type="region of interest" description="N-terminal hotdog fold" evidence="14">
    <location>
        <begin position="1289"/>
        <end position="1424"/>
    </location>
</feature>
<dbReference type="SUPFAM" id="SSF52151">
    <property type="entry name" value="FabD/lysophospholipase-like"/>
    <property type="match status" value="1"/>
</dbReference>
<evidence type="ECO:0000256" key="4">
    <source>
        <dbReference type="ARBA" id="ARBA00022598"/>
    </source>
</evidence>
<evidence type="ECO:0000256" key="14">
    <source>
        <dbReference type="PROSITE-ProRule" id="PRU01363"/>
    </source>
</evidence>
<dbReference type="PROSITE" id="PS50075">
    <property type="entry name" value="CARRIER"/>
    <property type="match status" value="2"/>
</dbReference>
<dbReference type="InterPro" id="IPR006162">
    <property type="entry name" value="Ppantetheine_attach_site"/>
</dbReference>
<dbReference type="InterPro" id="IPR045851">
    <property type="entry name" value="AMP-bd_C_sf"/>
</dbReference>
<dbReference type="SUPFAM" id="SSF52777">
    <property type="entry name" value="CoA-dependent acyltransferases"/>
    <property type="match status" value="2"/>
</dbReference>
<dbReference type="InterPro" id="IPR050091">
    <property type="entry name" value="PKS_NRPS_Biosynth_Enz"/>
</dbReference>
<organism evidence="19 20">
    <name type="scientific">Aspergillus sclerotiicarbonarius (strain CBS 121057 / IBT 28362)</name>
    <dbReference type="NCBI Taxonomy" id="1448318"/>
    <lineage>
        <taxon>Eukaryota</taxon>
        <taxon>Fungi</taxon>
        <taxon>Dikarya</taxon>
        <taxon>Ascomycota</taxon>
        <taxon>Pezizomycotina</taxon>
        <taxon>Eurotiomycetes</taxon>
        <taxon>Eurotiomycetidae</taxon>
        <taxon>Eurotiales</taxon>
        <taxon>Aspergillaceae</taxon>
        <taxon>Aspergillus</taxon>
        <taxon>Aspergillus subgen. Circumdati</taxon>
    </lineage>
</organism>
<keyword evidence="3" id="KW-0597">Phosphoprotein</keyword>
<dbReference type="InterPro" id="IPR036291">
    <property type="entry name" value="NAD(P)-bd_dom_sf"/>
</dbReference>
<dbReference type="InterPro" id="IPR057326">
    <property type="entry name" value="KR_dom"/>
</dbReference>
<feature type="region of interest" description="C-terminal hotdog fold" evidence="14">
    <location>
        <begin position="1439"/>
        <end position="1589"/>
    </location>
</feature>
<feature type="compositionally biased region" description="Polar residues" evidence="15">
    <location>
        <begin position="2863"/>
        <end position="2874"/>
    </location>
</feature>
<evidence type="ECO:0000256" key="7">
    <source>
        <dbReference type="ARBA" id="ARBA00022737"/>
    </source>
</evidence>
<feature type="region of interest" description="Disordered" evidence="15">
    <location>
        <begin position="2823"/>
        <end position="2886"/>
    </location>
</feature>
<dbReference type="GO" id="GO:0006633">
    <property type="term" value="P:fatty acid biosynthetic process"/>
    <property type="evidence" value="ECO:0007669"/>
    <property type="project" value="InterPro"/>
</dbReference>
<evidence type="ECO:0000256" key="10">
    <source>
        <dbReference type="ARBA" id="ARBA00023002"/>
    </source>
</evidence>
<dbReference type="CDD" id="cd08249">
    <property type="entry name" value="enoyl_reductase_like"/>
    <property type="match status" value="1"/>
</dbReference>
<dbReference type="GO" id="GO:0031177">
    <property type="term" value="F:phosphopantetheine binding"/>
    <property type="evidence" value="ECO:0007669"/>
    <property type="project" value="InterPro"/>
</dbReference>
<dbReference type="InterPro" id="IPR023213">
    <property type="entry name" value="CAT-like_dom_sf"/>
</dbReference>
<dbReference type="GO" id="GO:0009403">
    <property type="term" value="P:toxin biosynthetic process"/>
    <property type="evidence" value="ECO:0007669"/>
    <property type="project" value="UniProtKB-ARBA"/>
</dbReference>
<sequence length="4313" mass="471372">MPSIAASQRQTAVVAAGLGAYTVAHDRPIPSIAPDQILIRSAAVAINPVDVNTVDNFAYTDTAAGFDLAGTVVAIGSAVDSTLQLREGDRVCAAVQGMNPLRPTDGAFAQYVAVDADLVMKVPSDMSLEEAAGLPVGVGTIGLALRSLGLDTVGQKPATVLVYGASSASGTLALQMLRHAGHHAIATCSPANFELVKAKGAEAVFDYRSPTCVADIRAHTRNSLRYVLDCISETTSTEFCYGTIGRAGGLYTALAVCSSRVKATRPTVKADWVFHPALFGREVVWPNPYNRVADPNMREIARELYRKAQLLLDQGQLQPHPVEVQEGGFPAILDAIHRVRQKNVSGVKLIIASQLTADLPTMTASSLTPEPIAIIGSGCRFPGEASSPSRLWDLLRAPRDCLTEIPKDRFNWEGYHYPDGPRHGSSTTKYTHFIKEDIRRFDPHFFNIQPAEADAIDPQQRLLLETVYEGIESSGLTIESLQGSPTAVYVGMMGCDYADVVQGDVDCTPTYAGTGTARSIHSNRISYFFDWHGPSMTIDTACSSSMMAIHLAMQSLRSGESKVAVACGASLIIGPHGRAKMWDADANGYARGEGVAAVILKPLSAAIADGDHIECVIRETGINQDGRTRGITMPSSTAQADLIRQTYARAGLDISRREDRPQYFEAHGTGTMVGDPREAEAVNDAFFATREGLTPDDDIYIGSIKTVIGHTEGAAGIAGVLKASLALQNAHVPPNLLFNHLSPAVAPFAKHLRLSTTLKPWPALPAGAPRRASVNSFGFGGSNGHAILESYEPARAAVTDGASALITTPFVFSAQSERTLVTMLERFVDYVQHDSPESLRDIAWTLQTKRSTFGVRSAITAANTDELVSKVQAKLTAAGETPVGVKSTSKRGDRILGIFTGQGAQWATMGRELLRSSSTVRKIIRSLDNSLAQLPPGDRPSWTIEQELMNDDSSRIGQAAISQPLCTAVQIVLVDMLESAGVRFKAVVGHSSGEIGAAYAAKLITAFDAIRIAYYRGLYAKLAGGKEGQPGAMMAAGTSLEDARELCALPEFEGRISVAAFNSSASVTLSGDKDTIEQAQLVFTEEKKFARVLKVDTAYHSHHMLPCAEPYVAALKACQIQIQTPPADAPVWFSSVRDGEQIEGSPADLSAQYWESNLTQPVLFATALEAALTHSGPFDLAIEVGPHPALQAPATQTMQDVSQGKAPYTGVLSRGKNALVTFSDALGVAWTHCDRATVDFAAYDRRFFPDGSPVAFVKSLPAYPWDHERSYWYESRAEKNQRLRSGPVHNLLGVPYGDITDTEVKWRNFLIPNEIPWLKGHQLQGQAVFPAAAYAAMAWEASLLQVGEEQPVRVVEVTDLTIHRSISFPDDASSVETVLTLANITRRQGESFSANFTVQTPPNKDSEKLVLVGSGSISLLLGAPTAGTMPPRADPLPNMVDIDPDDFYGSLSQLGYGYTGPFRAVTSLQRKMNHSTGTFEIPTDEKLLVHPALLDIAFQALFAALSYPGDGALWSLHVPTSIRRIRVNPFHCVSEDDMPLELSFDATLVETVTANETLGDVVILAPDGQQAMLQVEGVSSVPFTKATQADDRNIFSEMVWKRADADGSSVLAGHRATPEEIERAYACERVAHFYLKQLHEQISADEARSAAPHHQRLLDFAAHLVSEVAGGKRPYTDVAWVKDTEQDIHKLFEQYPDDIDLRIMRSVGESYPSVVRGHSNPLEHLTKDNMLTDFYTDGLGFHVANTWAAGVIQQISHRYPHMNIMEIGAGTGGATRTVLDQLGSAFRSYTYTDISTAFFEKAQEKFADLSHKMVFKAFDMEKDVQTQGMEPHSFDLIFASNVIHATKRIEDVLPQVRALLKPGGYLVLLEITDQRPSRMGFIMGGLSGWWQGEEPSRRWAPTMRPAQWNSVLQKTGFSGLDTIVMPADTLPYPFSVGVAQALDDRVDFLRQPLYSQGTDAEQMGELLIIGGQTLESSRLTTDLSRVLGRRFSTTTILESLAEVTQDTVIPPTVLVLVEMDEPVFLEMTAEKLQTLKGLFKNARNLLWITQGCQSANPYANMTVGLGRSLSCELHEMRLQFLDSDKEGVIDANLIGSMLLRLRGTDLWAAQDTASREMLWSTEPEWRVTKDQALLIPRMYEHEAQNNRYNSRRRQIRQESALETAKVSISLADPSSGFRLVADARSSAPGLVSVRVSCSILSSVKVAGAGYFFLSLGVIPEAKETVIALSESNASFIEVPKEYTVPVTVQPGQEKTLLQRVGWELLAQLAISATPGQKGILARGVEPACFAILSQRAVEQGRQAYQVTDDPAAVGPDSVFVHPLAFESAVRTNLPAGVSSFLDLSKDVAQDATHGRVVATLPPFSQVLTQASAFSRIASGSSLAGNGGAQDLLRKVCSYAQEANAMALDNTVAAVAVKDVPHLAEADSAFQIVDWLADASIPVDVEPIERLVSFSPDKTYFLIGLTADLGQALCEWFVRLGARHIALTSRNPKIDPKWLKRLAEMGANLKIYSMDITDKNSLQTVYETICQTMPPIAGVANAAMVLQDIMFSNMEIHNMLPVLRPKVEGSKYLDDLFSHQPLDFFILFSSLGLIVGNSGQSSYTAANGFMAALAAQRRERGLAASVMDIGAIIGAGYITRAGQIKPGDLHAYGAYPLSTSDFQQMFGEAVLASPPDSGCNPEIVTGLRMIDPVVDDRVSWRANPKFSHFWRSEQDYARADSGSKRSVAPVKVQLLEATSKDQARKIIQECFSNRLIVLLQLPAEDMDEHAPLVELGVDSLVAVEARSWFTKQLAVDIPVLRILGGASVVDLVADGLEKLAPELLPNVQGSGDEEAKVDARSDTSTPSEDGLAASIPSVVLDTPESASVTQETAASSEPEYDDCKVDSGSDEFEPHVVRSDPMSYAQARFWFLRHSVDDPTAFNITFSHSLTADAHPAELAKAVEVAAQMHEGLRTCFFEQDKRPMQGILETSPLRLERRKITRAEEATAAYHKLDKQVYDLESGRTMRILLLEQSPRLSYLIVGYHHIAMDGAGFTGFLQELMRIGGGEKMPTPIQYPEYSRQLREDVETGKMKSEVAYWRRQFASIPPVLPLLPFAKAKVRAPLRTYGFSTTSIRIEPVLVARIKRRCRNFQATAFHFYLAVFKTMLFRFLDVDELSIGIADSNRADAELHRTMGILVNLLPLRFKSKLSTTFGEAVKEARKSAYGALENSRLPFNVLLDNLQVERSSTHFPLFQVFMDYRPGIQERLTLGDVEVQRLDWSYGKNAYDINLDIMENAGGSSFITINAQEYLYGQAEVETMLKVYVNLLEAFSSNPALRLDEPGLFNESEVQAAVELGRGPYLASEWPATLSERVEDIACTHGSQVALKDGEGGRFTYQDMMLEVNKIATALLEAGVSDGDRVAVFQQPTAATSCSLLAILRIGGVYVPLDLRSPMPRLAAILQDCQPKVILTHKATAKYATPLGSESTKLINIATLASLPDTATVVPNRAVPTATAVILYTSGSTGTPKGVLLPHSAIRNVIEVATKQFSVGAETVLQQSALTFDLSLQQIFTALANGGTLCIISQPKRGDAVQITKTIQEEGITYTLATPSEYSYWIRFGADHLTAAAEWKYAFSLGEELKPSLKEEFRTLQKPGLRLINTYGPAEITVMSHAIEIPYGDEAANEIIPAGSSLPNYSLYVVDRAMKPLPVGMPGEICIGGAGVSQGYLGLDNMTQERFSTDVFAPQTWTSQGWTRMYRTGDKGRLRPDGALLFEGRMDGNTQIKLRGLRIELGEIEHAIWRAGASALDEVIVSVRGDPEFLVAHVVFSRDCTIPNRDAYLHQLLDNLPLPQYMVPAMIIPLDRMPLTNHNKIDRKAIGAIPLPKGESGPKDSAKELTPLETELLRIWEVVLSRDLMHSVPVGPNLDFFQVGGNSLLLIPLQYLIRETFNAVLAMIDFAEAHTVRKMAARIESTASEVLIDWAAETAVPQDLPLPALPSTESLSPIRSGKDLRVVYTGATGHSGKFVLEKLVADERISKIYLVGVRPNEEDGPGPRKLAVQSDKIVQFPGNLLDERLGLTPEQFTFLANETDVILHSAANRSLWDNYQVLRRPNVLATQVLVSLAAPRRIPIHFMSSAAIHLFSGHTEDTYPETTATGRPPTDGTEGYLASKWAVEKLLENAARQFNIPVYFHRPAPVGPVQTVSTTTVFAEFLRVVRALRLHVTRESIKGHIDLIVLEDLARKLRDHLINSTIEDGVTTRYHHHYSDVRVQMGEWKAYMDVHNTDLTLDMVETEHAVEWVGRAKKVGFPYMLAAQNFDMSGVMSTLPIVQRR</sequence>
<dbReference type="Gene3D" id="3.10.129.110">
    <property type="entry name" value="Polyketide synthase dehydratase"/>
    <property type="match status" value="1"/>
</dbReference>
<dbReference type="GO" id="GO:0000166">
    <property type="term" value="F:nucleotide binding"/>
    <property type="evidence" value="ECO:0007669"/>
    <property type="project" value="UniProtKB-KW"/>
</dbReference>
<dbReference type="InterPro" id="IPR029063">
    <property type="entry name" value="SAM-dependent_MTases_sf"/>
</dbReference>
<dbReference type="CDD" id="cd19532">
    <property type="entry name" value="C_PKS-NRPS"/>
    <property type="match status" value="1"/>
</dbReference>
<dbReference type="Gene3D" id="1.10.1200.10">
    <property type="entry name" value="ACP-like"/>
    <property type="match status" value="2"/>
</dbReference>
<evidence type="ECO:0000256" key="12">
    <source>
        <dbReference type="ARBA" id="ARBA00023315"/>
    </source>
</evidence>
<dbReference type="PANTHER" id="PTHR43775">
    <property type="entry name" value="FATTY ACID SYNTHASE"/>
    <property type="match status" value="1"/>
</dbReference>
<dbReference type="CDD" id="cd05930">
    <property type="entry name" value="A_NRPS"/>
    <property type="match status" value="1"/>
</dbReference>
<evidence type="ECO:0000256" key="11">
    <source>
        <dbReference type="ARBA" id="ARBA00023268"/>
    </source>
</evidence>
<dbReference type="SMART" id="SM00826">
    <property type="entry name" value="PKS_DH"/>
    <property type="match status" value="1"/>
</dbReference>
<evidence type="ECO:0000259" key="17">
    <source>
        <dbReference type="PROSITE" id="PS52004"/>
    </source>
</evidence>
<feature type="domain" description="Carrier" evidence="16">
    <location>
        <begin position="3875"/>
        <end position="3955"/>
    </location>
</feature>
<dbReference type="CDD" id="cd02440">
    <property type="entry name" value="AdoMet_MTases"/>
    <property type="match status" value="1"/>
</dbReference>
<dbReference type="PROSITE" id="PS52004">
    <property type="entry name" value="KS3_2"/>
    <property type="match status" value="1"/>
</dbReference>
<evidence type="ECO:0000256" key="2">
    <source>
        <dbReference type="ARBA" id="ARBA00022450"/>
    </source>
</evidence>
<dbReference type="GO" id="GO:0004312">
    <property type="term" value="F:fatty acid synthase activity"/>
    <property type="evidence" value="ECO:0007669"/>
    <property type="project" value="TreeGrafter"/>
</dbReference>
<dbReference type="GO" id="GO:0016651">
    <property type="term" value="F:oxidoreductase activity, acting on NAD(P)H"/>
    <property type="evidence" value="ECO:0007669"/>
    <property type="project" value="InterPro"/>
</dbReference>
<evidence type="ECO:0000259" key="16">
    <source>
        <dbReference type="PROSITE" id="PS50075"/>
    </source>
</evidence>
<dbReference type="InterPro" id="IPR009081">
    <property type="entry name" value="PP-bd_ACP"/>
</dbReference>
<dbReference type="PANTHER" id="PTHR43775:SF20">
    <property type="entry name" value="HYBRID PKS-NRPS SYNTHETASE APDA"/>
    <property type="match status" value="1"/>
</dbReference>
<dbReference type="InterPro" id="IPR049552">
    <property type="entry name" value="PKS_DH_N"/>
</dbReference>
<dbReference type="Pfam" id="PF07993">
    <property type="entry name" value="NAD_binding_4"/>
    <property type="match status" value="1"/>
</dbReference>
<dbReference type="STRING" id="1448318.A0A319EDP0"/>
<gene>
    <name evidence="19" type="ORF">BO78DRAFT_441799</name>
</gene>
<evidence type="ECO:0000313" key="20">
    <source>
        <dbReference type="Proteomes" id="UP000248423"/>
    </source>
</evidence>
<dbReference type="SMART" id="SM00823">
    <property type="entry name" value="PKS_PP"/>
    <property type="match status" value="2"/>
</dbReference>
<keyword evidence="11" id="KW-0511">Multifunctional enzyme</keyword>
<name>A0A319EDP0_ASPSB</name>
<keyword evidence="6" id="KW-0808">Transferase</keyword>
<protein>
    <submittedName>
        <fullName evidence="19">Putative hybrid PKS/NRPS enzyme EqiS-like protein</fullName>
    </submittedName>
</protein>
<dbReference type="Pfam" id="PF00109">
    <property type="entry name" value="ketoacyl-synt"/>
    <property type="match status" value="1"/>
</dbReference>
<dbReference type="SUPFAM" id="SSF50129">
    <property type="entry name" value="GroES-like"/>
    <property type="match status" value="1"/>
</dbReference>
<feature type="domain" description="Ketosynthase family 3 (KS3)" evidence="17">
    <location>
        <begin position="369"/>
        <end position="790"/>
    </location>
</feature>
<dbReference type="InterPro" id="IPR013968">
    <property type="entry name" value="PKS_KR"/>
</dbReference>
<evidence type="ECO:0000256" key="1">
    <source>
        <dbReference type="ARBA" id="ARBA00008072"/>
    </source>
</evidence>
<feature type="active site" description="Proton donor; for dehydratase activity" evidence="14">
    <location>
        <position position="1495"/>
    </location>
</feature>
<dbReference type="SUPFAM" id="SSF53335">
    <property type="entry name" value="S-adenosyl-L-methionine-dependent methyltransferases"/>
    <property type="match status" value="1"/>
</dbReference>
<dbReference type="InterPro" id="IPR016035">
    <property type="entry name" value="Acyl_Trfase/lysoPLipase"/>
</dbReference>
<accession>A0A319EDP0</accession>
<comment type="similarity">
    <text evidence="13">In the C-terminal section; belongs to the NRP synthetase family.</text>
</comment>
<comment type="similarity">
    <text evidence="1">Belongs to the zinc-containing alcohol dehydrogenase family.</text>
</comment>
<dbReference type="Pfam" id="PF08242">
    <property type="entry name" value="Methyltransf_12"/>
    <property type="match status" value="1"/>
</dbReference>
<dbReference type="SUPFAM" id="SSF53901">
    <property type="entry name" value="Thiolase-like"/>
    <property type="match status" value="1"/>
</dbReference>
<evidence type="ECO:0000256" key="3">
    <source>
        <dbReference type="ARBA" id="ARBA00022553"/>
    </source>
</evidence>
<dbReference type="InterPro" id="IPR014031">
    <property type="entry name" value="Ketoacyl_synth_C"/>
</dbReference>
<dbReference type="SUPFAM" id="SSF51735">
    <property type="entry name" value="NAD(P)-binding Rossmann-fold domains"/>
    <property type="match status" value="3"/>
</dbReference>
<dbReference type="GO" id="GO:0016874">
    <property type="term" value="F:ligase activity"/>
    <property type="evidence" value="ECO:0007669"/>
    <property type="project" value="UniProtKB-KW"/>
</dbReference>
<dbReference type="Pfam" id="PF22621">
    <property type="entry name" value="CurL-like_PKS_C"/>
    <property type="match status" value="1"/>
</dbReference>
<dbReference type="InterPro" id="IPR020807">
    <property type="entry name" value="PKS_DH"/>
</dbReference>
<keyword evidence="10" id="KW-0560">Oxidoreductase</keyword>
<dbReference type="GO" id="GO:0004315">
    <property type="term" value="F:3-oxoacyl-[acyl-carrier-protein] synthase activity"/>
    <property type="evidence" value="ECO:0007669"/>
    <property type="project" value="InterPro"/>
</dbReference>
<dbReference type="InterPro" id="IPR000873">
    <property type="entry name" value="AMP-dep_synth/lig_dom"/>
</dbReference>
<dbReference type="NCBIfam" id="TIGR01733">
    <property type="entry name" value="AA-adenyl-dom"/>
    <property type="match status" value="1"/>
</dbReference>
<dbReference type="VEuPathDB" id="FungiDB:BO78DRAFT_441799"/>
<dbReference type="PROSITE" id="PS00455">
    <property type="entry name" value="AMP_BINDING"/>
    <property type="match status" value="1"/>
</dbReference>
<dbReference type="PROSITE" id="PS52019">
    <property type="entry name" value="PKS_MFAS_DH"/>
    <property type="match status" value="1"/>
</dbReference>
<dbReference type="SUPFAM" id="SSF56801">
    <property type="entry name" value="Acetyl-CoA synthetase-like"/>
    <property type="match status" value="1"/>
</dbReference>
<keyword evidence="8" id="KW-0547">Nucleotide-binding</keyword>
<dbReference type="Gene3D" id="3.90.180.10">
    <property type="entry name" value="Medium-chain alcohol dehydrogenases, catalytic domain"/>
    <property type="match status" value="1"/>
</dbReference>
<dbReference type="InterPro" id="IPR016036">
    <property type="entry name" value="Malonyl_transacylase_ACP-bd"/>
</dbReference>
<dbReference type="InterPro" id="IPR001242">
    <property type="entry name" value="Condensation_dom"/>
</dbReference>
<dbReference type="SMART" id="SM00827">
    <property type="entry name" value="PKS_AT"/>
    <property type="match status" value="1"/>
</dbReference>